<proteinExistence type="predicted"/>
<evidence type="ECO:0000313" key="2">
    <source>
        <dbReference type="Proteomes" id="UP001634394"/>
    </source>
</evidence>
<dbReference type="EMBL" id="JBJQND010000012">
    <property type="protein sequence ID" value="KAL3859181.1"/>
    <property type="molecule type" value="Genomic_DNA"/>
</dbReference>
<protein>
    <submittedName>
        <fullName evidence="1">Uncharacterized protein</fullName>
    </submittedName>
</protein>
<organism evidence="1 2">
    <name type="scientific">Sinanodonta woodiana</name>
    <name type="common">Chinese pond mussel</name>
    <name type="synonym">Anodonta woodiana</name>
    <dbReference type="NCBI Taxonomy" id="1069815"/>
    <lineage>
        <taxon>Eukaryota</taxon>
        <taxon>Metazoa</taxon>
        <taxon>Spiralia</taxon>
        <taxon>Lophotrochozoa</taxon>
        <taxon>Mollusca</taxon>
        <taxon>Bivalvia</taxon>
        <taxon>Autobranchia</taxon>
        <taxon>Heteroconchia</taxon>
        <taxon>Palaeoheterodonta</taxon>
        <taxon>Unionida</taxon>
        <taxon>Unionoidea</taxon>
        <taxon>Unionidae</taxon>
        <taxon>Unioninae</taxon>
        <taxon>Sinanodonta</taxon>
    </lineage>
</organism>
<accession>A0ABD3VDD2</accession>
<reference evidence="1 2" key="1">
    <citation type="submission" date="2024-11" db="EMBL/GenBank/DDBJ databases">
        <title>Chromosome-level genome assembly of the freshwater bivalve Anodonta woodiana.</title>
        <authorList>
            <person name="Chen X."/>
        </authorList>
    </citation>
    <scope>NUCLEOTIDE SEQUENCE [LARGE SCALE GENOMIC DNA]</scope>
    <source>
        <strain evidence="1">MN2024</strain>
        <tissue evidence="1">Gills</tissue>
    </source>
</reference>
<name>A0ABD3VDD2_SINWO</name>
<dbReference type="AlphaFoldDB" id="A0ABD3VDD2"/>
<sequence length="49" mass="5670">MSQRQEHCVIVAKIGLTVEGVLGLNFQEKVGTEIDFVKQFEDMPFYHTR</sequence>
<evidence type="ECO:0000313" key="1">
    <source>
        <dbReference type="EMBL" id="KAL3859181.1"/>
    </source>
</evidence>
<keyword evidence="2" id="KW-1185">Reference proteome</keyword>
<gene>
    <name evidence="1" type="ORF">ACJMK2_009411</name>
</gene>
<dbReference type="Proteomes" id="UP001634394">
    <property type="component" value="Unassembled WGS sequence"/>
</dbReference>
<comment type="caution">
    <text evidence="1">The sequence shown here is derived from an EMBL/GenBank/DDBJ whole genome shotgun (WGS) entry which is preliminary data.</text>
</comment>